<accession>A0A067H852</accession>
<reference evidence="1 2" key="1">
    <citation type="submission" date="2014-04" db="EMBL/GenBank/DDBJ databases">
        <authorList>
            <consortium name="International Citrus Genome Consortium"/>
            <person name="Gmitter F."/>
            <person name="Chen C."/>
            <person name="Farmerie W."/>
            <person name="Harkins T."/>
            <person name="Desany B."/>
            <person name="Mohiuddin M."/>
            <person name="Kodira C."/>
            <person name="Borodovsky M."/>
            <person name="Lomsadze A."/>
            <person name="Burns P."/>
            <person name="Jenkins J."/>
            <person name="Prochnik S."/>
            <person name="Shu S."/>
            <person name="Chapman J."/>
            <person name="Pitluck S."/>
            <person name="Schmutz J."/>
            <person name="Rokhsar D."/>
        </authorList>
    </citation>
    <scope>NUCLEOTIDE SEQUENCE</scope>
</reference>
<organism evidence="1 2">
    <name type="scientific">Citrus sinensis</name>
    <name type="common">Sweet orange</name>
    <name type="synonym">Citrus aurantium var. sinensis</name>
    <dbReference type="NCBI Taxonomy" id="2711"/>
    <lineage>
        <taxon>Eukaryota</taxon>
        <taxon>Viridiplantae</taxon>
        <taxon>Streptophyta</taxon>
        <taxon>Embryophyta</taxon>
        <taxon>Tracheophyta</taxon>
        <taxon>Spermatophyta</taxon>
        <taxon>Magnoliopsida</taxon>
        <taxon>eudicotyledons</taxon>
        <taxon>Gunneridae</taxon>
        <taxon>Pentapetalae</taxon>
        <taxon>rosids</taxon>
        <taxon>malvids</taxon>
        <taxon>Sapindales</taxon>
        <taxon>Rutaceae</taxon>
        <taxon>Aurantioideae</taxon>
        <taxon>Citrus</taxon>
    </lineage>
</organism>
<proteinExistence type="predicted"/>
<gene>
    <name evidence="1" type="ORF">CISIN_1g035114mg</name>
</gene>
<protein>
    <submittedName>
        <fullName evidence="1">Uncharacterized protein</fullName>
    </submittedName>
</protein>
<name>A0A067H852_CITSI</name>
<sequence>MLQQPGGTGAGTLQFGWQITSSSAHFSDSVKFISFCYTIVRSVDPLVFPSFADLPCKAVMSRILSNKCKASVP</sequence>
<keyword evidence="2" id="KW-1185">Reference proteome</keyword>
<dbReference type="Proteomes" id="UP000027120">
    <property type="component" value="Unassembled WGS sequence"/>
</dbReference>
<evidence type="ECO:0000313" key="2">
    <source>
        <dbReference type="Proteomes" id="UP000027120"/>
    </source>
</evidence>
<evidence type="ECO:0000313" key="1">
    <source>
        <dbReference type="EMBL" id="KDO83736.1"/>
    </source>
</evidence>
<dbReference type="AlphaFoldDB" id="A0A067H852"/>
<dbReference type="EMBL" id="KK784874">
    <property type="protein sequence ID" value="KDO83736.1"/>
    <property type="molecule type" value="Genomic_DNA"/>
</dbReference>